<evidence type="ECO:0000256" key="4">
    <source>
        <dbReference type="ARBA" id="ARBA00023242"/>
    </source>
</evidence>
<dbReference type="EMBL" id="HBGW01012215">
    <property type="protein sequence ID" value="CAD9514608.1"/>
    <property type="molecule type" value="Transcribed_RNA"/>
</dbReference>
<dbReference type="PANTHER" id="PTHR13243">
    <property type="entry name" value="HSPC111 PROTEIN-RELATED"/>
    <property type="match status" value="1"/>
</dbReference>
<evidence type="ECO:0000256" key="5">
    <source>
        <dbReference type="SAM" id="MobiDB-lite"/>
    </source>
</evidence>
<organism evidence="6">
    <name type="scientific">Zooxanthella nutricula</name>
    <dbReference type="NCBI Taxonomy" id="1333877"/>
    <lineage>
        <taxon>Eukaryota</taxon>
        <taxon>Sar</taxon>
        <taxon>Alveolata</taxon>
        <taxon>Dinophyceae</taxon>
        <taxon>Peridiniales</taxon>
        <taxon>Peridiniales incertae sedis</taxon>
        <taxon>Zooxanthella</taxon>
    </lineage>
</organism>
<proteinExistence type="inferred from homology"/>
<sequence>MARTLRKARNHKKVTRKVKEGVSQRRHFNPRQIQDEALRKQFDVRKTMKANLEATDVKKMYYDRLPAEIPKEAKNPPKVGEEEAPIVAQLVKKHGDDYEAMHWDVKINVFQWTTAACKKRVLAWQGGKTRSGAAEILSGHGVDIRKPIFGAAKQRNVFGH</sequence>
<dbReference type="Pfam" id="PF09420">
    <property type="entry name" value="Nop16"/>
    <property type="match status" value="1"/>
</dbReference>
<name>A0A6U6HYR4_9DINO</name>
<feature type="compositionally biased region" description="Basic residues" evidence="5">
    <location>
        <begin position="1"/>
        <end position="16"/>
    </location>
</feature>
<comment type="similarity">
    <text evidence="2">Belongs to the NOP16 family.</text>
</comment>
<dbReference type="AlphaFoldDB" id="A0A6U6HYR4"/>
<keyword evidence="4" id="KW-0539">Nucleus</keyword>
<reference evidence="6" key="1">
    <citation type="submission" date="2021-01" db="EMBL/GenBank/DDBJ databases">
        <authorList>
            <person name="Corre E."/>
            <person name="Pelletier E."/>
            <person name="Niang G."/>
            <person name="Scheremetjew M."/>
            <person name="Finn R."/>
            <person name="Kale V."/>
            <person name="Holt S."/>
            <person name="Cochrane G."/>
            <person name="Meng A."/>
            <person name="Brown T."/>
            <person name="Cohen L."/>
        </authorList>
    </citation>
    <scope>NUCLEOTIDE SEQUENCE</scope>
    <source>
        <strain evidence="6">RCC3387</strain>
    </source>
</reference>
<dbReference type="GO" id="GO:0042273">
    <property type="term" value="P:ribosomal large subunit biogenesis"/>
    <property type="evidence" value="ECO:0007669"/>
    <property type="project" value="TreeGrafter"/>
</dbReference>
<protein>
    <recommendedName>
        <fullName evidence="3">Nucleolar protein 16</fullName>
    </recommendedName>
</protein>
<accession>A0A6U6HYR4</accession>
<dbReference type="GO" id="GO:0005730">
    <property type="term" value="C:nucleolus"/>
    <property type="evidence" value="ECO:0007669"/>
    <property type="project" value="UniProtKB-SubCell"/>
</dbReference>
<evidence type="ECO:0000313" key="6">
    <source>
        <dbReference type="EMBL" id="CAD9514608.1"/>
    </source>
</evidence>
<evidence type="ECO:0000256" key="2">
    <source>
        <dbReference type="ARBA" id="ARBA00008479"/>
    </source>
</evidence>
<evidence type="ECO:0000256" key="3">
    <source>
        <dbReference type="ARBA" id="ARBA00015522"/>
    </source>
</evidence>
<evidence type="ECO:0000256" key="1">
    <source>
        <dbReference type="ARBA" id="ARBA00004604"/>
    </source>
</evidence>
<feature type="region of interest" description="Disordered" evidence="5">
    <location>
        <begin position="1"/>
        <end position="27"/>
    </location>
</feature>
<gene>
    <name evidence="6" type="ORF">BRAN1462_LOCUS7769</name>
</gene>
<dbReference type="PANTHER" id="PTHR13243:SF1">
    <property type="entry name" value="NUCLEOLAR PROTEIN 16"/>
    <property type="match status" value="1"/>
</dbReference>
<dbReference type="InterPro" id="IPR019002">
    <property type="entry name" value="Ribosome_biogenesis_Nop16"/>
</dbReference>
<comment type="subcellular location">
    <subcellularLocation>
        <location evidence="1">Nucleus</location>
        <location evidence="1">Nucleolus</location>
    </subcellularLocation>
</comment>